<dbReference type="CDD" id="cd06157">
    <property type="entry name" value="NR_LBD"/>
    <property type="match status" value="1"/>
</dbReference>
<organism evidence="14 15">
    <name type="scientific">Pristionchus mayeri</name>
    <dbReference type="NCBI Taxonomy" id="1317129"/>
    <lineage>
        <taxon>Eukaryota</taxon>
        <taxon>Metazoa</taxon>
        <taxon>Ecdysozoa</taxon>
        <taxon>Nematoda</taxon>
        <taxon>Chromadorea</taxon>
        <taxon>Rhabditida</taxon>
        <taxon>Rhabditina</taxon>
        <taxon>Diplogasteromorpha</taxon>
        <taxon>Diplogasteroidea</taxon>
        <taxon>Neodiplogasteridae</taxon>
        <taxon>Pristionchus</taxon>
    </lineage>
</organism>
<dbReference type="InterPro" id="IPR049636">
    <property type="entry name" value="HNF4-like_DBD"/>
</dbReference>
<evidence type="ECO:0000256" key="11">
    <source>
        <dbReference type="SAM" id="MobiDB-lite"/>
    </source>
</evidence>
<comment type="caution">
    <text evidence="14">The sequence shown here is derived from an EMBL/GenBank/DDBJ whole genome shotgun (WGS) entry which is preliminary data.</text>
</comment>
<keyword evidence="15" id="KW-1185">Reference proteome</keyword>
<feature type="compositionally biased region" description="Polar residues" evidence="11">
    <location>
        <begin position="72"/>
        <end position="84"/>
    </location>
</feature>
<feature type="non-terminal residue" evidence="14">
    <location>
        <position position="1"/>
    </location>
</feature>
<evidence type="ECO:0008006" key="16">
    <source>
        <dbReference type="Google" id="ProtNLM"/>
    </source>
</evidence>
<dbReference type="Pfam" id="PF00104">
    <property type="entry name" value="Hormone_recep"/>
    <property type="match status" value="1"/>
</dbReference>
<feature type="domain" description="NR LBD" evidence="13">
    <location>
        <begin position="169"/>
        <end position="415"/>
    </location>
</feature>
<dbReference type="SMART" id="SM00399">
    <property type="entry name" value="ZnF_C4"/>
    <property type="match status" value="1"/>
</dbReference>
<evidence type="ECO:0000256" key="2">
    <source>
        <dbReference type="ARBA" id="ARBA00005993"/>
    </source>
</evidence>
<dbReference type="SMART" id="SM00430">
    <property type="entry name" value="HOLI"/>
    <property type="match status" value="1"/>
</dbReference>
<evidence type="ECO:0000313" key="14">
    <source>
        <dbReference type="EMBL" id="GMR47035.1"/>
    </source>
</evidence>
<evidence type="ECO:0000256" key="1">
    <source>
        <dbReference type="ARBA" id="ARBA00004123"/>
    </source>
</evidence>
<evidence type="ECO:0000313" key="15">
    <source>
        <dbReference type="Proteomes" id="UP001328107"/>
    </source>
</evidence>
<feature type="region of interest" description="Disordered" evidence="11">
    <location>
        <begin position="52"/>
        <end position="90"/>
    </location>
</feature>
<dbReference type="PANTHER" id="PTHR47630">
    <property type="entry name" value="NUCLEAR HORMONE RECEPTOR FAMILY-RELATED-RELATED"/>
    <property type="match status" value="1"/>
</dbReference>
<dbReference type="CDD" id="cd06960">
    <property type="entry name" value="NR_DBD_HNF4A"/>
    <property type="match status" value="1"/>
</dbReference>
<dbReference type="InterPro" id="IPR001628">
    <property type="entry name" value="Znf_hrmn_rcpt"/>
</dbReference>
<keyword evidence="8" id="KW-0804">Transcription</keyword>
<keyword evidence="7" id="KW-0238">DNA-binding</keyword>
<keyword evidence="3" id="KW-0479">Metal-binding</keyword>
<dbReference type="Pfam" id="PF00105">
    <property type="entry name" value="zf-C4"/>
    <property type="match status" value="1"/>
</dbReference>
<dbReference type="InterPro" id="IPR013088">
    <property type="entry name" value="Znf_NHR/GATA"/>
</dbReference>
<dbReference type="AlphaFoldDB" id="A0AAN5CMH3"/>
<keyword evidence="9" id="KW-0675">Receptor</keyword>
<gene>
    <name evidence="14" type="ORF">PMAYCL1PPCAC_17230</name>
</gene>
<dbReference type="InterPro" id="IPR035500">
    <property type="entry name" value="NHR-like_dom_sf"/>
</dbReference>
<dbReference type="InterPro" id="IPR000536">
    <property type="entry name" value="Nucl_hrmn_rcpt_lig-bd"/>
</dbReference>
<feature type="domain" description="Nuclear receptor" evidence="12">
    <location>
        <begin position="1"/>
        <end position="53"/>
    </location>
</feature>
<dbReference type="InterPro" id="IPR052499">
    <property type="entry name" value="C.elegans_NHRs"/>
</dbReference>
<dbReference type="GO" id="GO:0003700">
    <property type="term" value="F:DNA-binding transcription factor activity"/>
    <property type="evidence" value="ECO:0007669"/>
    <property type="project" value="InterPro"/>
</dbReference>
<dbReference type="Proteomes" id="UP001328107">
    <property type="component" value="Unassembled WGS sequence"/>
</dbReference>
<evidence type="ECO:0000259" key="12">
    <source>
        <dbReference type="PROSITE" id="PS51030"/>
    </source>
</evidence>
<dbReference type="Gene3D" id="1.10.565.10">
    <property type="entry name" value="Retinoid X Receptor"/>
    <property type="match status" value="1"/>
</dbReference>
<dbReference type="PRINTS" id="PR00398">
    <property type="entry name" value="STRDHORMONER"/>
</dbReference>
<dbReference type="PROSITE" id="PS51843">
    <property type="entry name" value="NR_LBD"/>
    <property type="match status" value="1"/>
</dbReference>
<dbReference type="GO" id="GO:0000978">
    <property type="term" value="F:RNA polymerase II cis-regulatory region sequence-specific DNA binding"/>
    <property type="evidence" value="ECO:0007669"/>
    <property type="project" value="InterPro"/>
</dbReference>
<dbReference type="PROSITE" id="PS51030">
    <property type="entry name" value="NUCLEAR_REC_DBD_2"/>
    <property type="match status" value="1"/>
</dbReference>
<evidence type="ECO:0000256" key="6">
    <source>
        <dbReference type="ARBA" id="ARBA00023015"/>
    </source>
</evidence>
<evidence type="ECO:0000256" key="10">
    <source>
        <dbReference type="ARBA" id="ARBA00023242"/>
    </source>
</evidence>
<name>A0AAN5CMH3_9BILA</name>
<keyword evidence="6" id="KW-0805">Transcription regulation</keyword>
<protein>
    <recommendedName>
        <fullName evidence="16">Nuclear receptor</fullName>
    </recommendedName>
</protein>
<dbReference type="FunFam" id="1.10.565.10:FF:000045">
    <property type="entry name" value="Nuclear Hormone Receptor family"/>
    <property type="match status" value="1"/>
</dbReference>
<proteinExistence type="inferred from homology"/>
<dbReference type="Gene3D" id="3.30.50.10">
    <property type="entry name" value="Erythroid Transcription Factor GATA-1, subunit A"/>
    <property type="match status" value="1"/>
</dbReference>
<accession>A0AAN5CMH3</accession>
<evidence type="ECO:0000256" key="7">
    <source>
        <dbReference type="ARBA" id="ARBA00023125"/>
    </source>
</evidence>
<evidence type="ECO:0000256" key="5">
    <source>
        <dbReference type="ARBA" id="ARBA00022833"/>
    </source>
</evidence>
<dbReference type="GO" id="GO:0005634">
    <property type="term" value="C:nucleus"/>
    <property type="evidence" value="ECO:0007669"/>
    <property type="project" value="UniProtKB-SubCell"/>
</dbReference>
<evidence type="ECO:0000256" key="3">
    <source>
        <dbReference type="ARBA" id="ARBA00022723"/>
    </source>
</evidence>
<evidence type="ECO:0000256" key="4">
    <source>
        <dbReference type="ARBA" id="ARBA00022771"/>
    </source>
</evidence>
<keyword evidence="4" id="KW-0863">Zinc-finger</keyword>
<dbReference type="InterPro" id="IPR001723">
    <property type="entry name" value="Nuclear_hrmn_rcpt"/>
</dbReference>
<feature type="non-terminal residue" evidence="14">
    <location>
        <position position="428"/>
    </location>
</feature>
<keyword evidence="10" id="KW-0539">Nucleus</keyword>
<dbReference type="EMBL" id="BTRK01000004">
    <property type="protein sequence ID" value="GMR47035.1"/>
    <property type="molecule type" value="Genomic_DNA"/>
</dbReference>
<reference evidence="15" key="1">
    <citation type="submission" date="2022-10" db="EMBL/GenBank/DDBJ databases">
        <title>Genome assembly of Pristionchus species.</title>
        <authorList>
            <person name="Yoshida K."/>
            <person name="Sommer R.J."/>
        </authorList>
    </citation>
    <scope>NUCLEOTIDE SEQUENCE [LARGE SCALE GENOMIC DNA]</scope>
    <source>
        <strain evidence="15">RS5460</strain>
    </source>
</reference>
<comment type="similarity">
    <text evidence="2">Belongs to the nuclear hormone receptor family.</text>
</comment>
<evidence type="ECO:0000256" key="8">
    <source>
        <dbReference type="ARBA" id="ARBA00023163"/>
    </source>
</evidence>
<dbReference type="SUPFAM" id="SSF57716">
    <property type="entry name" value="Glucocorticoid receptor-like (DNA-binding domain)"/>
    <property type="match status" value="1"/>
</dbReference>
<evidence type="ECO:0000256" key="9">
    <source>
        <dbReference type="ARBA" id="ARBA00023170"/>
    </source>
</evidence>
<dbReference type="SUPFAM" id="SSF48508">
    <property type="entry name" value="Nuclear receptor ligand-binding domain"/>
    <property type="match status" value="1"/>
</dbReference>
<sequence>CKGFFRRSIWEQMEYTCRFGGKCMVVQEYRNRCRACRLLKCFESGMDARAIQSERDSHKKSSRVSENGKPCTFTSQSRPKQPTRNAPPLAPSFTGGIVNRAFADTLAGVAPSSSIKPLSIIVTSSATPTKTPSPLRTSFSDATTPLVAHLIKLERKCEWTVDPACEVDEDDKLCNVDVSVEVALRQPGLVAKRTPPLWEAVHRLATLEDVQIDWCRSFVFCVDWALLLRDYTELSSSDQYVLLRNRVVSVNWLVHSYETYKSGVDGVALINGSYYPRNKQLQETLHPGCNQYFRNISDHLMCNLALPMKEMTVDEGEFCILKVLLLFTVDRRLSEEGQARVGQIRDKYIDALYAHVSAQQPTATGMQIAHRISKLLMLLPSIAMLSQEEKDAVQMLDLFNIPCLNGLPYELHSNRNLSIQGTTEAAQV</sequence>
<dbReference type="PANTHER" id="PTHR47630:SF8">
    <property type="entry name" value="NUCLEAR HORMONE RECEPTOR FAMILY MEMBER NHR-34"/>
    <property type="match status" value="1"/>
</dbReference>
<comment type="subcellular location">
    <subcellularLocation>
        <location evidence="1">Nucleus</location>
    </subcellularLocation>
</comment>
<dbReference type="GO" id="GO:0008270">
    <property type="term" value="F:zinc ion binding"/>
    <property type="evidence" value="ECO:0007669"/>
    <property type="project" value="UniProtKB-KW"/>
</dbReference>
<evidence type="ECO:0000259" key="13">
    <source>
        <dbReference type="PROSITE" id="PS51843"/>
    </source>
</evidence>
<keyword evidence="5" id="KW-0862">Zinc</keyword>